<dbReference type="InterPro" id="IPR003441">
    <property type="entry name" value="NAC-dom"/>
</dbReference>
<dbReference type="GO" id="GO:0099402">
    <property type="term" value="P:plant organ development"/>
    <property type="evidence" value="ECO:0007669"/>
    <property type="project" value="UniProtKB-ARBA"/>
</dbReference>
<feature type="domain" description="NAC" evidence="7">
    <location>
        <begin position="14"/>
        <end position="172"/>
    </location>
</feature>
<feature type="region of interest" description="Disordered" evidence="6">
    <location>
        <begin position="445"/>
        <end position="469"/>
    </location>
</feature>
<evidence type="ECO:0000259" key="7">
    <source>
        <dbReference type="PROSITE" id="PS51005"/>
    </source>
</evidence>
<keyword evidence="5" id="KW-0539">Nucleus</keyword>
<name>A0A8K1MDX9_LITCN</name>
<comment type="subcellular location">
    <subcellularLocation>
        <location evidence="1">Nucleus</location>
    </subcellularLocation>
</comment>
<dbReference type="Pfam" id="PF02365">
    <property type="entry name" value="NAM"/>
    <property type="match status" value="1"/>
</dbReference>
<dbReference type="PANTHER" id="PTHR31744:SF77">
    <property type="entry name" value="PROTEIN FEZ"/>
    <property type="match status" value="1"/>
</dbReference>
<keyword evidence="3" id="KW-0238">DNA-binding</keyword>
<dbReference type="Gene3D" id="2.170.150.80">
    <property type="entry name" value="NAC domain"/>
    <property type="match status" value="1"/>
</dbReference>
<evidence type="ECO:0000256" key="5">
    <source>
        <dbReference type="ARBA" id="ARBA00023242"/>
    </source>
</evidence>
<dbReference type="SUPFAM" id="SSF101941">
    <property type="entry name" value="NAC domain"/>
    <property type="match status" value="1"/>
</dbReference>
<dbReference type="GO" id="GO:0006355">
    <property type="term" value="P:regulation of DNA-templated transcription"/>
    <property type="evidence" value="ECO:0007669"/>
    <property type="project" value="InterPro"/>
</dbReference>
<accession>A0A8K1MDX9</accession>
<dbReference type="GO" id="GO:0005634">
    <property type="term" value="C:nucleus"/>
    <property type="evidence" value="ECO:0007669"/>
    <property type="project" value="UniProtKB-SubCell"/>
</dbReference>
<dbReference type="InterPro" id="IPR036093">
    <property type="entry name" value="NAC_dom_sf"/>
</dbReference>
<evidence type="ECO:0000256" key="3">
    <source>
        <dbReference type="ARBA" id="ARBA00023125"/>
    </source>
</evidence>
<dbReference type="PROSITE" id="PS51005">
    <property type="entry name" value="NAC"/>
    <property type="match status" value="1"/>
</dbReference>
<keyword evidence="4" id="KW-0804">Transcription</keyword>
<reference evidence="8" key="1">
    <citation type="submission" date="2020-03" db="EMBL/GenBank/DDBJ databases">
        <title>LcNAC40-LcVPE regulatory module contributes to fruit abscission by promoting autolytic programmed cell death in litchi.</title>
        <authorList>
            <person name="Li C."/>
            <person name="Ning X."/>
            <person name="Zhao M."/>
            <person name="Wen Z."/>
            <person name="Kou L."/>
            <person name="Ma X."/>
            <person name="Peng M."/>
            <person name="Yang Y."/>
            <person name="Wu H."/>
            <person name="Li J."/>
        </authorList>
    </citation>
    <scope>NUCLEOTIDE SEQUENCE</scope>
</reference>
<protein>
    <submittedName>
        <fullName evidence="8">NAC transcription factor 80</fullName>
    </submittedName>
</protein>
<dbReference type="AlphaFoldDB" id="A0A8K1MDX9"/>
<evidence type="ECO:0000313" key="8">
    <source>
        <dbReference type="EMBL" id="UBT01684.1"/>
    </source>
</evidence>
<dbReference type="PANTHER" id="PTHR31744">
    <property type="entry name" value="PROTEIN CUP-SHAPED COTYLEDON 2-RELATED"/>
    <property type="match status" value="1"/>
</dbReference>
<evidence type="ECO:0000256" key="6">
    <source>
        <dbReference type="SAM" id="MobiDB-lite"/>
    </source>
</evidence>
<dbReference type="FunFam" id="2.170.150.80:FF:000007">
    <property type="entry name" value="NAC domain-containing protein 35"/>
    <property type="match status" value="1"/>
</dbReference>
<organism evidence="8">
    <name type="scientific">Litchi chinensis</name>
    <name type="common">Lychee</name>
    <dbReference type="NCBI Taxonomy" id="151069"/>
    <lineage>
        <taxon>Eukaryota</taxon>
        <taxon>Viridiplantae</taxon>
        <taxon>Streptophyta</taxon>
        <taxon>Embryophyta</taxon>
        <taxon>Tracheophyta</taxon>
        <taxon>Spermatophyta</taxon>
        <taxon>Magnoliopsida</taxon>
        <taxon>eudicotyledons</taxon>
        <taxon>Gunneridae</taxon>
        <taxon>Pentapetalae</taxon>
        <taxon>rosids</taxon>
        <taxon>malvids</taxon>
        <taxon>Sapindales</taxon>
        <taxon>Sapindaceae</taxon>
        <taxon>Litchi</taxon>
    </lineage>
</organism>
<evidence type="ECO:0000256" key="4">
    <source>
        <dbReference type="ARBA" id="ARBA00023163"/>
    </source>
</evidence>
<dbReference type="EMBL" id="MT275568">
    <property type="protein sequence ID" value="UBT01684.1"/>
    <property type="molecule type" value="mRNA"/>
</dbReference>
<keyword evidence="2" id="KW-0805">Transcription regulation</keyword>
<proteinExistence type="evidence at transcript level"/>
<dbReference type="GO" id="GO:0003677">
    <property type="term" value="F:DNA binding"/>
    <property type="evidence" value="ECO:0007669"/>
    <property type="project" value="UniProtKB-KW"/>
</dbReference>
<evidence type="ECO:0000256" key="1">
    <source>
        <dbReference type="ARBA" id="ARBA00004123"/>
    </source>
</evidence>
<sequence>MEERNEAEKVDEVLLPGFRFHPTDEELVGFYLKRKIQQRPLSIELIKQLDIYKYDPWDLPKLATTGEKEWYFYCPRDRKYRNSARPNRVTGAGFWKATGTDRPIYSSEGTKCIGLKKSLVFYKGKAAKGIKTDWMMHEFRLPSLADSVPNRRFTDKTIPANDSWAICRIFKKTNSTAQRALSHSWVSSLPETTTTTNNNNTNDAVHAKISYNTQFSSDNMSLAAKTTSCMPFNFNNDIQLPSSTTQTTTSTFFPLDFVSYKPINQMPTKSSHQLPISTGDLSTSFLFSPFEPSIITTTPAKCNIDVSSMLLNMSSSVLGDHFSKASDQCIDFGESQQQCNSFSTNTLPQDQMHVNVSNPDDENVLMKNQNVIHHHGDDQWDQTVRSLGYPFGLPTMSVAEAWKPSSFWDTSSCPSEMSTSKLDGIVMKLSSGGVHKVKVDQSTKGCQYGSDQGTPREHGSGLSPGLCTT</sequence>
<evidence type="ECO:0000256" key="2">
    <source>
        <dbReference type="ARBA" id="ARBA00023015"/>
    </source>
</evidence>